<evidence type="ECO:0000313" key="4">
    <source>
        <dbReference type="EMBL" id="MFC0476467.1"/>
    </source>
</evidence>
<dbReference type="RefSeq" id="WP_377058478.1">
    <property type="nucleotide sequence ID" value="NZ_JBHLUU010000104.1"/>
</dbReference>
<organism evidence="4 5">
    <name type="scientific">Robertmurraya beringensis</name>
    <dbReference type="NCBI Taxonomy" id="641660"/>
    <lineage>
        <taxon>Bacteria</taxon>
        <taxon>Bacillati</taxon>
        <taxon>Bacillota</taxon>
        <taxon>Bacilli</taxon>
        <taxon>Bacillales</taxon>
        <taxon>Bacillaceae</taxon>
        <taxon>Robertmurraya</taxon>
    </lineage>
</organism>
<dbReference type="EC" id="2.3.-.-" evidence="4"/>
<evidence type="ECO:0000313" key="5">
    <source>
        <dbReference type="Proteomes" id="UP001589738"/>
    </source>
</evidence>
<dbReference type="SUPFAM" id="SSF55729">
    <property type="entry name" value="Acyl-CoA N-acyltransferases (Nat)"/>
    <property type="match status" value="1"/>
</dbReference>
<dbReference type="PROSITE" id="PS51186">
    <property type="entry name" value="GNAT"/>
    <property type="match status" value="1"/>
</dbReference>
<protein>
    <submittedName>
        <fullName evidence="4">GNAT family N-acetyltransferase</fullName>
        <ecNumber evidence="4">2.3.-.-</ecNumber>
    </submittedName>
</protein>
<gene>
    <name evidence="4" type="ORF">ACFFHF_14740</name>
</gene>
<feature type="domain" description="N-acetyltransferase" evidence="3">
    <location>
        <begin position="8"/>
        <end position="159"/>
    </location>
</feature>
<dbReference type="Proteomes" id="UP001589738">
    <property type="component" value="Unassembled WGS sequence"/>
</dbReference>
<dbReference type="PANTHER" id="PTHR43877">
    <property type="entry name" value="AMINOALKYLPHOSPHONATE N-ACETYLTRANSFERASE-RELATED-RELATED"/>
    <property type="match status" value="1"/>
</dbReference>
<keyword evidence="1 4" id="KW-0808">Transferase</keyword>
<evidence type="ECO:0000259" key="3">
    <source>
        <dbReference type="PROSITE" id="PS51186"/>
    </source>
</evidence>
<sequence length="1020" mass="116199">MPSVKNGIQIVSYHEGLAAGVAKMWNLSRDSWGGDTRVMTEEQVKTKEANSENIELYLALDENEVVGYCGLSEYKEDTGSLYIPLLNVLPSYHGKKIGKMLVMKALEKTIELGWPRLDLYTWPGNTKAVPLYKKCGFFWEDRDDTTHLMNFIPNVLNTPLLKPLFEKVDWYEASTRQIEVKPDGIKENGFTFYEYSWSSPNTNARVQIERTSRGITLIETDDFLVQLTMDHHEVIEEMEHTYQLKVVNKTDTPLTFQATGTKNARVEYQLNTGKLNIEKDFTLSETFTIRKGEEPSVWRTHPSIQITVEINGSPCEMSLGIFPMQPAKLEAFNEGNFAFLDTKTEFHLELKNNLSNTTEFVLTIPENDLVNLEQKTYEVTVPATGKMTIPIPVTVRKHGFYDPSIHVSTKSTDHVLTFEQQISIAFKGEGKKFGGESTLFWHIYNGHSQLNIRKLDLNVQLKKNTRSKKPLFSFLAPKLGKPYTNEFNKKKPTSVSWDIDDSSVLIKFVLQSGEFPGIYLTECLQLFGDGIVHQWVEIENVHPTTYQNIAISQPVSQELGNTYFPLDQRVVYFSKDRPLEFGDLNPAMITGHWYFSKTEGETVGVTWPQNSHAAPEGWQFVIEQKIGEMKPGAKSTTEKIIVALDSFQEASQFQAYAEKRHLLEPYEITNELHLEVHKMIVPSSSPTSFTLKTYRNSFLDGTLEVVCDQTPVSNWRIQAKEEKNSITFEQQLSLNNPVSHLTAQFQQEGIRTNFENLLLSTQGDISSFTESDGSIVVENGCLSIKANADFYPGLYSLKVNGLEWLDTQYPERTAKSWWSPWAGGMKWSPEGITTFSLLKEKTTISPTNISDRNGNTWRGMAIQTTFEEHSQWKNVEYIQYYVMLPGVPVLATFLRVMHDGGKWLDGEKWLTDLFLGGEVLPNLTIKSGRSEYRAGKQELPMYLPEDSYIESATKKEKLYVIPSLNMEETEAYMNKEAFQLVAAQPGFANKEEKATAPLLLLFDERKLSTEAVQKLRNIQF</sequence>
<name>A0ABV6KT06_9BACI</name>
<dbReference type="Pfam" id="PF00583">
    <property type="entry name" value="Acetyltransf_1"/>
    <property type="match status" value="1"/>
</dbReference>
<keyword evidence="5" id="KW-1185">Reference proteome</keyword>
<dbReference type="Gene3D" id="3.40.630.30">
    <property type="match status" value="1"/>
</dbReference>
<proteinExistence type="predicted"/>
<dbReference type="EMBL" id="JBHLUU010000104">
    <property type="protein sequence ID" value="MFC0476467.1"/>
    <property type="molecule type" value="Genomic_DNA"/>
</dbReference>
<dbReference type="CDD" id="cd04301">
    <property type="entry name" value="NAT_SF"/>
    <property type="match status" value="1"/>
</dbReference>
<comment type="caution">
    <text evidence="4">The sequence shown here is derived from an EMBL/GenBank/DDBJ whole genome shotgun (WGS) entry which is preliminary data.</text>
</comment>
<evidence type="ECO:0000256" key="2">
    <source>
        <dbReference type="ARBA" id="ARBA00023315"/>
    </source>
</evidence>
<dbReference type="InterPro" id="IPR000182">
    <property type="entry name" value="GNAT_dom"/>
</dbReference>
<reference evidence="4 5" key="1">
    <citation type="submission" date="2024-09" db="EMBL/GenBank/DDBJ databases">
        <authorList>
            <person name="Sun Q."/>
            <person name="Mori K."/>
        </authorList>
    </citation>
    <scope>NUCLEOTIDE SEQUENCE [LARGE SCALE GENOMIC DNA]</scope>
    <source>
        <strain evidence="4 5">CGMCC 1.9126</strain>
    </source>
</reference>
<dbReference type="InterPro" id="IPR016181">
    <property type="entry name" value="Acyl_CoA_acyltransferase"/>
</dbReference>
<dbReference type="GO" id="GO:0016746">
    <property type="term" value="F:acyltransferase activity"/>
    <property type="evidence" value="ECO:0007669"/>
    <property type="project" value="UniProtKB-KW"/>
</dbReference>
<dbReference type="InterPro" id="IPR050832">
    <property type="entry name" value="Bact_Acetyltransf"/>
</dbReference>
<accession>A0ABV6KT06</accession>
<evidence type="ECO:0000256" key="1">
    <source>
        <dbReference type="ARBA" id="ARBA00022679"/>
    </source>
</evidence>
<keyword evidence="2 4" id="KW-0012">Acyltransferase</keyword>